<keyword evidence="1" id="KW-0812">Transmembrane</keyword>
<keyword evidence="1" id="KW-0472">Membrane</keyword>
<evidence type="ECO:0000313" key="3">
    <source>
        <dbReference type="Proteomes" id="UP000502677"/>
    </source>
</evidence>
<evidence type="ECO:0000313" key="2">
    <source>
        <dbReference type="EMBL" id="QIK64481.1"/>
    </source>
</evidence>
<feature type="transmembrane region" description="Helical" evidence="1">
    <location>
        <begin position="21"/>
        <end position="38"/>
    </location>
</feature>
<evidence type="ECO:0000256" key="1">
    <source>
        <dbReference type="SAM" id="Phobius"/>
    </source>
</evidence>
<sequence length="86" mass="9550">MGTKDPSESRNSSSESNRSNTKAIVAILLAIATLAFVFSNVGEATLHFLFLRFTMPTWAWFLAVLLSGVVIGSLFPWFRPKKSRKS</sequence>
<reference evidence="2 3" key="1">
    <citation type="submission" date="2020-03" db="EMBL/GenBank/DDBJ databases">
        <title>Leucobacter sp. nov., isolated from beetles.</title>
        <authorList>
            <person name="Hyun D.-W."/>
            <person name="Bae J.-W."/>
        </authorList>
    </citation>
    <scope>NUCLEOTIDE SEQUENCE [LARGE SCALE GENOMIC DNA]</scope>
    <source>
        <strain evidence="2 3">HDW9C</strain>
    </source>
</reference>
<feature type="transmembrane region" description="Helical" evidence="1">
    <location>
        <begin position="58"/>
        <end position="78"/>
    </location>
</feature>
<gene>
    <name evidence="2" type="ORF">G7068_15635</name>
</gene>
<organism evidence="2 3">
    <name type="scientific">Leucobacter viscericola</name>
    <dbReference type="NCBI Taxonomy" id="2714935"/>
    <lineage>
        <taxon>Bacteria</taxon>
        <taxon>Bacillati</taxon>
        <taxon>Actinomycetota</taxon>
        <taxon>Actinomycetes</taxon>
        <taxon>Micrococcales</taxon>
        <taxon>Microbacteriaceae</taxon>
        <taxon>Leucobacter</taxon>
    </lineage>
</organism>
<dbReference type="AlphaFoldDB" id="A0A6G7XJD6"/>
<dbReference type="EMBL" id="CP049863">
    <property type="protein sequence ID" value="QIK64481.1"/>
    <property type="molecule type" value="Genomic_DNA"/>
</dbReference>
<name>A0A6G7XJD6_9MICO</name>
<proteinExistence type="predicted"/>
<dbReference type="RefSeq" id="WP_166292813.1">
    <property type="nucleotide sequence ID" value="NZ_CP049863.1"/>
</dbReference>
<keyword evidence="3" id="KW-1185">Reference proteome</keyword>
<keyword evidence="1" id="KW-1133">Transmembrane helix</keyword>
<dbReference type="KEGG" id="lvi:G7068_15635"/>
<accession>A0A6G7XJD6</accession>
<dbReference type="Proteomes" id="UP000502677">
    <property type="component" value="Chromosome"/>
</dbReference>
<protein>
    <submittedName>
        <fullName evidence="2">LapA family protein</fullName>
    </submittedName>
</protein>